<gene>
    <name evidence="3" type="ORF">N4264_12015</name>
</gene>
<dbReference type="InterPro" id="IPR005182">
    <property type="entry name" value="YdbS-like_PH"/>
</dbReference>
<feature type="domain" description="YdbS-like PH" evidence="2">
    <location>
        <begin position="74"/>
        <end position="140"/>
    </location>
</feature>
<evidence type="ECO:0000259" key="2">
    <source>
        <dbReference type="Pfam" id="PF03703"/>
    </source>
</evidence>
<dbReference type="Proteomes" id="UP001064632">
    <property type="component" value="Chromosome"/>
</dbReference>
<dbReference type="PANTHER" id="PTHR37938">
    <property type="entry name" value="BLL0215 PROTEIN"/>
    <property type="match status" value="1"/>
</dbReference>
<dbReference type="Pfam" id="PF03703">
    <property type="entry name" value="bPH_2"/>
    <property type="match status" value="1"/>
</dbReference>
<evidence type="ECO:0000313" key="3">
    <source>
        <dbReference type="EMBL" id="UXI70324.1"/>
    </source>
</evidence>
<keyword evidence="1" id="KW-1133">Transmembrane helix</keyword>
<evidence type="ECO:0000256" key="1">
    <source>
        <dbReference type="SAM" id="Phobius"/>
    </source>
</evidence>
<feature type="transmembrane region" description="Helical" evidence="1">
    <location>
        <begin position="47"/>
        <end position="65"/>
    </location>
</feature>
<proteinExistence type="predicted"/>
<keyword evidence="4" id="KW-1185">Reference proteome</keyword>
<protein>
    <submittedName>
        <fullName evidence="3">PH domain-containing protein</fullName>
    </submittedName>
</protein>
<name>A0ABY6BJX8_9GAMM</name>
<feature type="transmembrane region" description="Helical" evidence="1">
    <location>
        <begin position="22"/>
        <end position="41"/>
    </location>
</feature>
<keyword evidence="1" id="KW-0472">Membrane</keyword>
<keyword evidence="1" id="KW-0812">Transmembrane</keyword>
<evidence type="ECO:0000313" key="4">
    <source>
        <dbReference type="Proteomes" id="UP001064632"/>
    </source>
</evidence>
<accession>A0ABY6BJX8</accession>
<dbReference type="EMBL" id="CP104694">
    <property type="protein sequence ID" value="UXI70324.1"/>
    <property type="molecule type" value="Genomic_DNA"/>
</dbReference>
<dbReference type="PANTHER" id="PTHR37938:SF1">
    <property type="entry name" value="BLL0215 PROTEIN"/>
    <property type="match status" value="1"/>
</dbReference>
<dbReference type="RefSeq" id="WP_261697275.1">
    <property type="nucleotide sequence ID" value="NZ_CP104694.1"/>
</dbReference>
<reference evidence="3" key="1">
    <citation type="submission" date="2022-09" db="EMBL/GenBank/DDBJ databases">
        <title>Tahibacter sp. nov., isolated from a fresh water.</title>
        <authorList>
            <person name="Baek J.H."/>
            <person name="Lee J.K."/>
            <person name="Kim J.M."/>
            <person name="Jeon C.O."/>
        </authorList>
    </citation>
    <scope>NUCLEOTIDE SEQUENCE</scope>
    <source>
        <strain evidence="3">W38</strain>
    </source>
</reference>
<sequence length="153" mass="16692">MGYVQSSLTQDERIVAVGKTHWSIYAAPVSIIIPGVATIPFWPPSHIPWWTISLGVVAIGALWWLKRFIYASSTELAVTSRRVVAKFGLISRHTIELGHSKVESFHVEQSIIGRLLNYGTIVIKGSGGTSTPIPAIADPLRFRSAAIAAMEAR</sequence>
<organism evidence="3 4">
    <name type="scientific">Tahibacter amnicola</name>
    <dbReference type="NCBI Taxonomy" id="2976241"/>
    <lineage>
        <taxon>Bacteria</taxon>
        <taxon>Pseudomonadati</taxon>
        <taxon>Pseudomonadota</taxon>
        <taxon>Gammaproteobacteria</taxon>
        <taxon>Lysobacterales</taxon>
        <taxon>Rhodanobacteraceae</taxon>
        <taxon>Tahibacter</taxon>
    </lineage>
</organism>